<gene>
    <name evidence="3" type="ORF">AC625_11120</name>
</gene>
<comment type="caution">
    <text evidence="3">The sequence shown here is derived from an EMBL/GenBank/DDBJ whole genome shotgun (WGS) entry which is preliminary data.</text>
</comment>
<dbReference type="PROSITE" id="PS51257">
    <property type="entry name" value="PROKAR_LIPOPROTEIN"/>
    <property type="match status" value="1"/>
</dbReference>
<feature type="chain" id="PRO_5039113793" description="DUF4097 domain-containing protein" evidence="1">
    <location>
        <begin position="24"/>
        <end position="269"/>
    </location>
</feature>
<proteinExistence type="predicted"/>
<evidence type="ECO:0000256" key="1">
    <source>
        <dbReference type="SAM" id="SignalP"/>
    </source>
</evidence>
<dbReference type="PATRIC" id="fig|1679170.3.peg.2495"/>
<dbReference type="EMBL" id="LFZW01000001">
    <property type="protein sequence ID" value="KMY49993.1"/>
    <property type="molecule type" value="Genomic_DNA"/>
</dbReference>
<name>A0A0K9GTR8_9BACI</name>
<dbReference type="AlphaFoldDB" id="A0A0K9GTR8"/>
<dbReference type="RefSeq" id="WP_049681346.1">
    <property type="nucleotide sequence ID" value="NZ_LFZW01000001.1"/>
</dbReference>
<feature type="signal peptide" evidence="1">
    <location>
        <begin position="1"/>
        <end position="23"/>
    </location>
</feature>
<evidence type="ECO:0000313" key="4">
    <source>
        <dbReference type="Proteomes" id="UP000037146"/>
    </source>
</evidence>
<feature type="domain" description="DUF4097" evidence="2">
    <location>
        <begin position="128"/>
        <end position="265"/>
    </location>
</feature>
<sequence length="269" mass="28824">MKKTFKKIAAVIVTLGLAIIISACTTDSDSQKKPISYEEKSYAINADEVTQISLSAKGRTVEVIESTDNKIHIKYFESDKEFYEVNVTDENELVMKLATDKNWKDYVGLDTDKAHRTVQIAVPSGISSGVNILTSKGSIVLSDVNIGGSVEATTSDGIIKMTNVTVNNNLKLVTKNDDIVLSKVSAVGTIDAVISNGNIKVAKIAVDEALKLTTKNGHITGTIVGSYDVFSISSSASKGDNNLPENKKSGDKTLNVSTNNGDINLEFVD</sequence>
<protein>
    <recommendedName>
        <fullName evidence="2">DUF4097 domain-containing protein</fullName>
    </recommendedName>
</protein>
<dbReference type="OrthoDB" id="9762883at2"/>
<reference evidence="4" key="1">
    <citation type="submission" date="2015-07" db="EMBL/GenBank/DDBJ databases">
        <title>Genome sequencing project for genomic taxonomy and phylogenomics of Bacillus-like bacteria.</title>
        <authorList>
            <person name="Liu B."/>
            <person name="Wang J."/>
            <person name="Zhu Y."/>
            <person name="Liu G."/>
            <person name="Chen Q."/>
            <person name="Chen Z."/>
            <person name="Lan J."/>
            <person name="Che J."/>
            <person name="Ge C."/>
            <person name="Shi H."/>
            <person name="Pan Z."/>
            <person name="Liu X."/>
        </authorList>
    </citation>
    <scope>NUCLEOTIDE SEQUENCE [LARGE SCALE GENOMIC DNA]</scope>
    <source>
        <strain evidence="4">FJAT-27997</strain>
    </source>
</reference>
<dbReference type="Pfam" id="PF13349">
    <property type="entry name" value="DUF4097"/>
    <property type="match status" value="1"/>
</dbReference>
<evidence type="ECO:0000259" key="2">
    <source>
        <dbReference type="Pfam" id="PF13349"/>
    </source>
</evidence>
<dbReference type="Proteomes" id="UP000037146">
    <property type="component" value="Unassembled WGS sequence"/>
</dbReference>
<accession>A0A0K9GTR8</accession>
<keyword evidence="4" id="KW-1185">Reference proteome</keyword>
<organism evidence="3 4">
    <name type="scientific">Peribacillus loiseleuriae</name>
    <dbReference type="NCBI Taxonomy" id="1679170"/>
    <lineage>
        <taxon>Bacteria</taxon>
        <taxon>Bacillati</taxon>
        <taxon>Bacillota</taxon>
        <taxon>Bacilli</taxon>
        <taxon>Bacillales</taxon>
        <taxon>Bacillaceae</taxon>
        <taxon>Peribacillus</taxon>
    </lineage>
</organism>
<dbReference type="STRING" id="1679170.AC625_11120"/>
<dbReference type="InterPro" id="IPR025164">
    <property type="entry name" value="Toastrack_DUF4097"/>
</dbReference>
<evidence type="ECO:0000313" key="3">
    <source>
        <dbReference type="EMBL" id="KMY49993.1"/>
    </source>
</evidence>
<keyword evidence="1" id="KW-0732">Signal</keyword>